<dbReference type="InterPro" id="IPR005746">
    <property type="entry name" value="Thioredoxin"/>
</dbReference>
<keyword evidence="13" id="KW-1185">Reference proteome</keyword>
<dbReference type="InterPro" id="IPR036249">
    <property type="entry name" value="Thioredoxin-like_sf"/>
</dbReference>
<evidence type="ECO:0000313" key="12">
    <source>
        <dbReference type="EMBL" id="KRK97001.1"/>
    </source>
</evidence>
<feature type="site" description="Contributes to redox potential value" evidence="9">
    <location>
        <position position="29"/>
    </location>
</feature>
<feature type="site" description="Contributes to redox potential value" evidence="9">
    <location>
        <position position="30"/>
    </location>
</feature>
<evidence type="ECO:0000259" key="11">
    <source>
        <dbReference type="PROSITE" id="PS51352"/>
    </source>
</evidence>
<name>A0A0R1LVY1_9LACO</name>
<dbReference type="NCBIfam" id="TIGR01068">
    <property type="entry name" value="thioredoxin"/>
    <property type="match status" value="1"/>
</dbReference>
<dbReference type="PROSITE" id="PS51352">
    <property type="entry name" value="THIOREDOXIN_2"/>
    <property type="match status" value="1"/>
</dbReference>
<keyword evidence="6 10" id="KW-0676">Redox-active center</keyword>
<dbReference type="OrthoDB" id="9790390at2"/>
<sequence length="112" mass="12760">MAVTITEQNLSDETKEGLVLVDFWASWCAPCKMMEPVLEQLETDYGDQVKFGKLNVEHQQDLAMNYKVMSIPSLVLFRDGKAVEKITGLYPKDKLAGYLDKKIAEHHTIKQN</sequence>
<gene>
    <name evidence="12" type="ORF">FD04_GL001857</name>
</gene>
<comment type="caution">
    <text evidence="12">The sequence shown here is derived from an EMBL/GenBank/DDBJ whole genome shotgun (WGS) entry which is preliminary data.</text>
</comment>
<proteinExistence type="inferred from homology"/>
<evidence type="ECO:0000313" key="13">
    <source>
        <dbReference type="Proteomes" id="UP000051160"/>
    </source>
</evidence>
<dbReference type="STRING" id="1423776.FD04_GL001857"/>
<keyword evidence="4" id="KW-0249">Electron transport</keyword>
<organism evidence="12 13">
    <name type="scientific">Secundilactobacillus odoratitofui DSM 19909 = JCM 15043</name>
    <dbReference type="NCBI Taxonomy" id="1423776"/>
    <lineage>
        <taxon>Bacteria</taxon>
        <taxon>Bacillati</taxon>
        <taxon>Bacillota</taxon>
        <taxon>Bacilli</taxon>
        <taxon>Lactobacillales</taxon>
        <taxon>Lactobacillaceae</taxon>
        <taxon>Secundilactobacillus</taxon>
    </lineage>
</organism>
<keyword evidence="3" id="KW-0813">Transport</keyword>
<dbReference type="Proteomes" id="UP000051160">
    <property type="component" value="Unassembled WGS sequence"/>
</dbReference>
<evidence type="ECO:0000256" key="10">
    <source>
        <dbReference type="PIRSR" id="PIRSR000077-4"/>
    </source>
</evidence>
<evidence type="ECO:0000256" key="5">
    <source>
        <dbReference type="ARBA" id="ARBA00023157"/>
    </source>
</evidence>
<evidence type="ECO:0000256" key="3">
    <source>
        <dbReference type="ARBA" id="ARBA00022448"/>
    </source>
</evidence>
<dbReference type="Gene3D" id="3.40.30.10">
    <property type="entry name" value="Glutaredoxin"/>
    <property type="match status" value="1"/>
</dbReference>
<dbReference type="EMBL" id="AZEE01000030">
    <property type="protein sequence ID" value="KRK97001.1"/>
    <property type="molecule type" value="Genomic_DNA"/>
</dbReference>
<evidence type="ECO:0000256" key="7">
    <source>
        <dbReference type="NCBIfam" id="TIGR01068"/>
    </source>
</evidence>
<protein>
    <recommendedName>
        <fullName evidence="2 7">Thioredoxin</fullName>
    </recommendedName>
</protein>
<dbReference type="PROSITE" id="PS00194">
    <property type="entry name" value="THIOREDOXIN_1"/>
    <property type="match status" value="1"/>
</dbReference>
<comment type="similarity">
    <text evidence="1 8">Belongs to the thioredoxin family.</text>
</comment>
<dbReference type="SUPFAM" id="SSF52833">
    <property type="entry name" value="Thioredoxin-like"/>
    <property type="match status" value="1"/>
</dbReference>
<dbReference type="RefSeq" id="WP_056948804.1">
    <property type="nucleotide sequence ID" value="NZ_AZEE01000030.1"/>
</dbReference>
<dbReference type="PIRSF" id="PIRSF000077">
    <property type="entry name" value="Thioredoxin"/>
    <property type="match status" value="1"/>
</dbReference>
<dbReference type="GO" id="GO:0015035">
    <property type="term" value="F:protein-disulfide reductase activity"/>
    <property type="evidence" value="ECO:0007669"/>
    <property type="project" value="UniProtKB-UniRule"/>
</dbReference>
<evidence type="ECO:0000256" key="4">
    <source>
        <dbReference type="ARBA" id="ARBA00022982"/>
    </source>
</evidence>
<feature type="site" description="Deprotonates C-terminal active site Cys" evidence="9">
    <location>
        <position position="22"/>
    </location>
</feature>
<reference evidence="12 13" key="1">
    <citation type="journal article" date="2015" name="Genome Announc.">
        <title>Expanding the biotechnology potential of lactobacilli through comparative genomics of 213 strains and associated genera.</title>
        <authorList>
            <person name="Sun Z."/>
            <person name="Harris H.M."/>
            <person name="McCann A."/>
            <person name="Guo C."/>
            <person name="Argimon S."/>
            <person name="Zhang W."/>
            <person name="Yang X."/>
            <person name="Jeffery I.B."/>
            <person name="Cooney J.C."/>
            <person name="Kagawa T.F."/>
            <person name="Liu W."/>
            <person name="Song Y."/>
            <person name="Salvetti E."/>
            <person name="Wrobel A."/>
            <person name="Rasinkangas P."/>
            <person name="Parkhill J."/>
            <person name="Rea M.C."/>
            <person name="O'Sullivan O."/>
            <person name="Ritari J."/>
            <person name="Douillard F.P."/>
            <person name="Paul Ross R."/>
            <person name="Yang R."/>
            <person name="Briner A.E."/>
            <person name="Felis G.E."/>
            <person name="de Vos W.M."/>
            <person name="Barrangou R."/>
            <person name="Klaenhammer T.R."/>
            <person name="Caufield P.W."/>
            <person name="Cui Y."/>
            <person name="Zhang H."/>
            <person name="O'Toole P.W."/>
        </authorList>
    </citation>
    <scope>NUCLEOTIDE SEQUENCE [LARGE SCALE GENOMIC DNA]</scope>
    <source>
        <strain evidence="12 13">DSM 19909</strain>
    </source>
</reference>
<evidence type="ECO:0000256" key="2">
    <source>
        <dbReference type="ARBA" id="ARBA00020570"/>
    </source>
</evidence>
<dbReference type="GO" id="GO:0005737">
    <property type="term" value="C:cytoplasm"/>
    <property type="evidence" value="ECO:0007669"/>
    <property type="project" value="TreeGrafter"/>
</dbReference>
<evidence type="ECO:0000256" key="1">
    <source>
        <dbReference type="ARBA" id="ARBA00008987"/>
    </source>
</evidence>
<dbReference type="CDD" id="cd02947">
    <property type="entry name" value="TRX_family"/>
    <property type="match status" value="1"/>
</dbReference>
<dbReference type="AlphaFoldDB" id="A0A0R1LVY1"/>
<dbReference type="PRINTS" id="PR00421">
    <property type="entry name" value="THIOREDOXIN"/>
</dbReference>
<dbReference type="InterPro" id="IPR013766">
    <property type="entry name" value="Thioredoxin_domain"/>
</dbReference>
<dbReference type="PANTHER" id="PTHR45663">
    <property type="entry name" value="GEO12009P1"/>
    <property type="match status" value="1"/>
</dbReference>
<dbReference type="Pfam" id="PF00085">
    <property type="entry name" value="Thioredoxin"/>
    <property type="match status" value="1"/>
</dbReference>
<feature type="active site" description="Nucleophile" evidence="9">
    <location>
        <position position="31"/>
    </location>
</feature>
<feature type="disulfide bond" description="Redox-active" evidence="10">
    <location>
        <begin position="28"/>
        <end position="31"/>
    </location>
</feature>
<evidence type="ECO:0000256" key="6">
    <source>
        <dbReference type="ARBA" id="ARBA00023284"/>
    </source>
</evidence>
<evidence type="ECO:0000256" key="9">
    <source>
        <dbReference type="PIRSR" id="PIRSR000077-1"/>
    </source>
</evidence>
<dbReference type="PATRIC" id="fig|1423776.4.peg.1880"/>
<feature type="domain" description="Thioredoxin" evidence="11">
    <location>
        <begin position="1"/>
        <end position="104"/>
    </location>
</feature>
<dbReference type="FunFam" id="3.40.30.10:FF:000001">
    <property type="entry name" value="Thioredoxin"/>
    <property type="match status" value="1"/>
</dbReference>
<feature type="active site" description="Nucleophile" evidence="9">
    <location>
        <position position="28"/>
    </location>
</feature>
<dbReference type="InterPro" id="IPR017937">
    <property type="entry name" value="Thioredoxin_CS"/>
</dbReference>
<accession>A0A0R1LVY1</accession>
<evidence type="ECO:0000256" key="8">
    <source>
        <dbReference type="PIRNR" id="PIRNR000077"/>
    </source>
</evidence>
<keyword evidence="5 10" id="KW-1015">Disulfide bond</keyword>
<dbReference type="PANTHER" id="PTHR45663:SF11">
    <property type="entry name" value="GEO12009P1"/>
    <property type="match status" value="1"/>
</dbReference>